<dbReference type="RefSeq" id="WP_274323961.1">
    <property type="nucleotide sequence ID" value="NZ_CP118158.1"/>
</dbReference>
<evidence type="ECO:0000259" key="1">
    <source>
        <dbReference type="Pfam" id="PF00582"/>
    </source>
</evidence>
<protein>
    <submittedName>
        <fullName evidence="2">Universal stress protein</fullName>
    </submittedName>
</protein>
<keyword evidence="3" id="KW-1185">Reference proteome</keyword>
<gene>
    <name evidence="2" type="ORF">ACFQMA_00585</name>
</gene>
<sequence>MTQVVVPVRYPLSEHSEATLARALEIAEDRDTQLTVIHVNQYQDNHQATRRDLKDAVERAFGALSGTRYVVRRGLLVEETLLDEIVAEDADIVVIGKKQAGRWRQMIRRLVDDPDVETFLRDELDCDVVTAER</sequence>
<comment type="caution">
    <text evidence="2">The sequence shown here is derived from an EMBL/GenBank/DDBJ whole genome shotgun (WGS) entry which is preliminary data.</text>
</comment>
<accession>A0ABD5XT42</accession>
<dbReference type="Pfam" id="PF00582">
    <property type="entry name" value="Usp"/>
    <property type="match status" value="1"/>
</dbReference>
<dbReference type="SUPFAM" id="SSF52402">
    <property type="entry name" value="Adenine nucleotide alpha hydrolases-like"/>
    <property type="match status" value="1"/>
</dbReference>
<dbReference type="InterPro" id="IPR006016">
    <property type="entry name" value="UspA"/>
</dbReference>
<dbReference type="AlphaFoldDB" id="A0ABD5XT42"/>
<dbReference type="EMBL" id="JBHTAS010000001">
    <property type="protein sequence ID" value="MFC7138330.1"/>
    <property type="molecule type" value="Genomic_DNA"/>
</dbReference>
<proteinExistence type="predicted"/>
<evidence type="ECO:0000313" key="2">
    <source>
        <dbReference type="EMBL" id="MFC7138330.1"/>
    </source>
</evidence>
<dbReference type="Gene3D" id="3.40.50.620">
    <property type="entry name" value="HUPs"/>
    <property type="match status" value="1"/>
</dbReference>
<organism evidence="2 3">
    <name type="scientific">Halosimplex aquaticum</name>
    <dbReference type="NCBI Taxonomy" id="3026162"/>
    <lineage>
        <taxon>Archaea</taxon>
        <taxon>Methanobacteriati</taxon>
        <taxon>Methanobacteriota</taxon>
        <taxon>Stenosarchaea group</taxon>
        <taxon>Halobacteria</taxon>
        <taxon>Halobacteriales</taxon>
        <taxon>Haloarculaceae</taxon>
        <taxon>Halosimplex</taxon>
    </lineage>
</organism>
<evidence type="ECO:0000313" key="3">
    <source>
        <dbReference type="Proteomes" id="UP001596432"/>
    </source>
</evidence>
<dbReference type="CDD" id="cd00293">
    <property type="entry name" value="USP-like"/>
    <property type="match status" value="1"/>
</dbReference>
<dbReference type="InterPro" id="IPR014729">
    <property type="entry name" value="Rossmann-like_a/b/a_fold"/>
</dbReference>
<dbReference type="Proteomes" id="UP001596432">
    <property type="component" value="Unassembled WGS sequence"/>
</dbReference>
<feature type="domain" description="UspA" evidence="1">
    <location>
        <begin position="3"/>
        <end position="107"/>
    </location>
</feature>
<name>A0ABD5XT42_9EURY</name>
<dbReference type="GeneID" id="78818567"/>
<reference evidence="2 3" key="1">
    <citation type="journal article" date="2019" name="Int. J. Syst. Evol. Microbiol.">
        <title>The Global Catalogue of Microorganisms (GCM) 10K type strain sequencing project: providing services to taxonomists for standard genome sequencing and annotation.</title>
        <authorList>
            <consortium name="The Broad Institute Genomics Platform"/>
            <consortium name="The Broad Institute Genome Sequencing Center for Infectious Disease"/>
            <person name="Wu L."/>
            <person name="Ma J."/>
        </authorList>
    </citation>
    <scope>NUCLEOTIDE SEQUENCE [LARGE SCALE GENOMIC DNA]</scope>
    <source>
        <strain evidence="2 3">XZYJT29</strain>
    </source>
</reference>